<evidence type="ECO:0000313" key="2">
    <source>
        <dbReference type="EMBL" id="POW17272.1"/>
    </source>
</evidence>
<gene>
    <name evidence="2" type="ORF">PSTT_00709</name>
</gene>
<feature type="compositionally biased region" description="Polar residues" evidence="1">
    <location>
        <begin position="132"/>
        <end position="155"/>
    </location>
</feature>
<dbReference type="VEuPathDB" id="FungiDB:PSHT_00327"/>
<sequence length="172" mass="19041">MRDFHDPNSFRLGEKIITVRAPLPQSLASTSRTEPASKLATPLVESTPIRPPLQMDLVGDRRTQKESNIPDQGFRKRKKPDPSGSQAGQDHPSHLGSSKKMKSNQPSFAPGQLPIRIPRKHVHHLGEVPKEATTTLVNTASSSSPILKPPINQSHLQLKLGQKLPPKDKRRE</sequence>
<proteinExistence type="predicted"/>
<keyword evidence="3" id="KW-1185">Reference proteome</keyword>
<protein>
    <submittedName>
        <fullName evidence="2">Uncharacterized protein</fullName>
    </submittedName>
</protein>
<evidence type="ECO:0000256" key="1">
    <source>
        <dbReference type="SAM" id="MobiDB-lite"/>
    </source>
</evidence>
<dbReference type="EMBL" id="PKSL01000003">
    <property type="protein sequence ID" value="POW17272.1"/>
    <property type="molecule type" value="Genomic_DNA"/>
</dbReference>
<dbReference type="AlphaFoldDB" id="A0A2S4W668"/>
<comment type="caution">
    <text evidence="2">The sequence shown here is derived from an EMBL/GenBank/DDBJ whole genome shotgun (WGS) entry which is preliminary data.</text>
</comment>
<reference evidence="2" key="1">
    <citation type="submission" date="2017-12" db="EMBL/GenBank/DDBJ databases">
        <title>Gene loss provides genomic basis for host adaptation in cereal stripe rust fungi.</title>
        <authorList>
            <person name="Xia C."/>
        </authorList>
    </citation>
    <scope>NUCLEOTIDE SEQUENCE [LARGE SCALE GENOMIC DNA]</scope>
    <source>
        <strain evidence="2">93-210</strain>
    </source>
</reference>
<name>A0A2S4W668_9BASI</name>
<feature type="region of interest" description="Disordered" evidence="1">
    <location>
        <begin position="19"/>
        <end position="172"/>
    </location>
</feature>
<evidence type="ECO:0000313" key="3">
    <source>
        <dbReference type="Proteomes" id="UP000239156"/>
    </source>
</evidence>
<dbReference type="Proteomes" id="UP000239156">
    <property type="component" value="Unassembled WGS sequence"/>
</dbReference>
<organism evidence="2 3">
    <name type="scientific">Puccinia striiformis</name>
    <dbReference type="NCBI Taxonomy" id="27350"/>
    <lineage>
        <taxon>Eukaryota</taxon>
        <taxon>Fungi</taxon>
        <taxon>Dikarya</taxon>
        <taxon>Basidiomycota</taxon>
        <taxon>Pucciniomycotina</taxon>
        <taxon>Pucciniomycetes</taxon>
        <taxon>Pucciniales</taxon>
        <taxon>Pucciniaceae</taxon>
        <taxon>Puccinia</taxon>
    </lineage>
</organism>
<dbReference type="VEuPathDB" id="FungiDB:PSTT_00709"/>
<accession>A0A2S4W668</accession>